<name>A0ABX7IDA7_9BACT</name>
<evidence type="ECO:0000313" key="3">
    <source>
        <dbReference type="Proteomes" id="UP000612680"/>
    </source>
</evidence>
<evidence type="ECO:0008006" key="4">
    <source>
        <dbReference type="Google" id="ProtNLM"/>
    </source>
</evidence>
<gene>
    <name evidence="2" type="ORF">HWI92_23610</name>
</gene>
<organism evidence="2 3">
    <name type="scientific">Dyadobacter sandarakinus</name>
    <dbReference type="NCBI Taxonomy" id="2747268"/>
    <lineage>
        <taxon>Bacteria</taxon>
        <taxon>Pseudomonadati</taxon>
        <taxon>Bacteroidota</taxon>
        <taxon>Cytophagia</taxon>
        <taxon>Cytophagales</taxon>
        <taxon>Spirosomataceae</taxon>
        <taxon>Dyadobacter</taxon>
    </lineage>
</organism>
<accession>A0ABX7IDA7</accession>
<keyword evidence="1" id="KW-0732">Signal</keyword>
<feature type="chain" id="PRO_5045540963" description="Beta-lactamase-inhibitor-like, PepSY-like" evidence="1">
    <location>
        <begin position="22"/>
        <end position="204"/>
    </location>
</feature>
<dbReference type="Gene3D" id="3.40.1420.30">
    <property type="match status" value="1"/>
</dbReference>
<feature type="signal peptide" evidence="1">
    <location>
        <begin position="1"/>
        <end position="21"/>
    </location>
</feature>
<sequence length="204" mass="21403">MRKISLLLIVMAAIWFGACQNNNEAVPDNVEEAAGLDMVAASAARYSVANDSVTAGKCRGKLTEVAPDSLPASVTSYITSTYPGASITFAAQDQSGKTVVAITLADGSVKGLLFGTDGLFSQELAHHKHKAQLTRVDSAALPAAITGYITTHYAGASIRVAATNAAGEYFVAATLNGTEKVLLFNADGTFNKELDKPAKRRKKH</sequence>
<evidence type="ECO:0000313" key="2">
    <source>
        <dbReference type="EMBL" id="QRR03688.1"/>
    </source>
</evidence>
<dbReference type="SUPFAM" id="SSF160574">
    <property type="entry name" value="BT0923-like"/>
    <property type="match status" value="1"/>
</dbReference>
<proteinExistence type="predicted"/>
<evidence type="ECO:0000256" key="1">
    <source>
        <dbReference type="SAM" id="SignalP"/>
    </source>
</evidence>
<keyword evidence="3" id="KW-1185">Reference proteome</keyword>
<reference evidence="2 3" key="1">
    <citation type="submission" date="2020-06" db="EMBL/GenBank/DDBJ databases">
        <title>Dyadobacter sandarakinus sp. nov., isolated from the soil of the Arctic Yellow River Station.</title>
        <authorList>
            <person name="Zhang Y."/>
            <person name="Peng F."/>
        </authorList>
    </citation>
    <scope>NUCLEOTIDE SEQUENCE [LARGE SCALE GENOMIC DNA]</scope>
    <source>
        <strain evidence="2 3">Q3-56</strain>
    </source>
</reference>
<protein>
    <recommendedName>
        <fullName evidence="4">Beta-lactamase-inhibitor-like, PepSY-like</fullName>
    </recommendedName>
</protein>
<dbReference type="RefSeq" id="WP_204659879.1">
    <property type="nucleotide sequence ID" value="NZ_CP056775.1"/>
</dbReference>
<dbReference type="EMBL" id="CP056775">
    <property type="protein sequence ID" value="QRR03688.1"/>
    <property type="molecule type" value="Genomic_DNA"/>
</dbReference>
<dbReference type="Proteomes" id="UP000612680">
    <property type="component" value="Chromosome"/>
</dbReference>
<dbReference type="PROSITE" id="PS51257">
    <property type="entry name" value="PROKAR_LIPOPROTEIN"/>
    <property type="match status" value="1"/>
</dbReference>